<reference evidence="2" key="1">
    <citation type="journal article" date="2021" name="Microorganisms">
        <title>The Ever-Expanding Pseudomonas Genus: Description of 43 New Species and Partition of the Pseudomonas putida Group.</title>
        <authorList>
            <person name="Girard L."/>
            <person name="Lood C."/>
            <person name="Hofte M."/>
            <person name="Vandamme P."/>
            <person name="Rokni-Zadeh H."/>
            <person name="van Noort V."/>
            <person name="Lavigne R."/>
            <person name="De Mot R."/>
        </authorList>
    </citation>
    <scope>NUCLEOTIDE SEQUENCE</scope>
    <source>
        <strain evidence="2">COW40</strain>
    </source>
</reference>
<dbReference type="RefSeq" id="WP_217842203.1">
    <property type="nucleotide sequence ID" value="NZ_CP077076.1"/>
</dbReference>
<gene>
    <name evidence="2" type="ORF">KSS94_06500</name>
</gene>
<dbReference type="InterPro" id="IPR046673">
    <property type="entry name" value="ToxA_N"/>
</dbReference>
<name>A0ABX8N8W9_9PSED</name>
<dbReference type="Pfam" id="PF20178">
    <property type="entry name" value="ToxA_N"/>
    <property type="match status" value="1"/>
</dbReference>
<dbReference type="PROSITE" id="PS51996">
    <property type="entry name" value="TR_MART"/>
    <property type="match status" value="1"/>
</dbReference>
<feature type="domain" description="Dermonecrotic toxin N-terminal" evidence="1">
    <location>
        <begin position="30"/>
        <end position="284"/>
    </location>
</feature>
<evidence type="ECO:0000313" key="2">
    <source>
        <dbReference type="EMBL" id="QXH52776.1"/>
    </source>
</evidence>
<keyword evidence="3" id="KW-1185">Reference proteome</keyword>
<sequence>MSALQDKFQRNYDTIEQAEPFVRLVDEFIRDFPDPYRLANEHARRIVRQRVGKALDPRFFWWHQFSTTVSSPRTFTGWQHSGPPEKSMTLTQLVVQRFDLRFQEATDDLNLYGGFYRDGPQAPAFDERNEQRLLGSDVQNDLWALNFGATYRAEVERFWQGSGGHFKVLAKLNLLGQAFGALQAGRIDAAELALVRQMSCATASPLTLAQLQQNASDAPLEVSRYDIGHGQRPWLYSLAAANGRVLLYLPWSDQAFRSFASEQQLAGWVRKQLQDPTQLEAFVQAAQGDQADQAQGLLIRGALNSIGGSRSSEAAEVLLGYMRRRLSGDFFVYLAEQAEAEMRSHAAAILDNAALRKALWSGYLSAFLGVFGSFAPLGWPMVLLLLGAGVSRVALDVDAALSAADVNARQQALREAIIDSLGAAFSLVDLGFRSNFAMLGYQPPAHELNTSLAGWGVHAAPSAQLDGLESNQLVPVEPIGAGVARGVEVRADGSCRISLEGLSYRVRYSSDLSSWLIVSEDNPYAFAPLRPVRLNAAGHWELLERPRLAAGAPQDVEGMASQPSPFWDQYMAADQNSSAALSARARIRQKKLLRGLPVLPRDQLPEADEDGIYCIKVGGVPVYSYLHEGDGFHNELVEYFTDEDSQVNRVFRYGTYDHDDVDSYIAKLADSLEQLPRNNVVTLYRGGNAARGTSGAPYRDGRLKVGDTLINTDLTSFTENPYIVPEFAARVAVTSDLPWLFDDTSVVFELPAGQYSSGTPISAFSMYWEEAETLFLPGQYFRIEKLEQLYGPGYRFIHVQLKQIAQPASGPLHDLRTGALFDRAVMAQRVRTPALVQRFFPEQGGAASTPA</sequence>
<dbReference type="Proteomes" id="UP001046350">
    <property type="component" value="Chromosome"/>
</dbReference>
<evidence type="ECO:0000313" key="3">
    <source>
        <dbReference type="Proteomes" id="UP001046350"/>
    </source>
</evidence>
<protein>
    <recommendedName>
        <fullName evidence="1">Dermonecrotic toxin N-terminal domain-containing protein</fullName>
    </recommendedName>
</protein>
<organism evidence="2 3">
    <name type="scientific">Pseudomonas fakonensis</name>
    <dbReference type="NCBI Taxonomy" id="2842355"/>
    <lineage>
        <taxon>Bacteria</taxon>
        <taxon>Pseudomonadati</taxon>
        <taxon>Pseudomonadota</taxon>
        <taxon>Gammaproteobacteria</taxon>
        <taxon>Pseudomonadales</taxon>
        <taxon>Pseudomonadaceae</taxon>
        <taxon>Pseudomonas</taxon>
    </lineage>
</organism>
<accession>A0ABX8N8W9</accession>
<evidence type="ECO:0000259" key="1">
    <source>
        <dbReference type="Pfam" id="PF20178"/>
    </source>
</evidence>
<dbReference type="EMBL" id="CP077076">
    <property type="protein sequence ID" value="QXH52776.1"/>
    <property type="molecule type" value="Genomic_DNA"/>
</dbReference>
<proteinExistence type="predicted"/>